<protein>
    <submittedName>
        <fullName evidence="7">CHAP domain-containing protein</fullName>
    </submittedName>
</protein>
<sequence length="217" mass="24147">MQKCSKTILLLFLTLFFISSCATVPQIDSKEPTIDPSTGTSSVQEDLIDSARWALGKKTLVVDGRKFNMDCSGVVMAVYYKSGIDLLSPLNQYSGGGVQRLYGFMDDSHLLYKQPHLAPGDILFWDNTYDSNDDGKINDPLTHIGMVVSSDSQGNVQYIHHNYRKGIVLAKMNLLDPDNVKMNSPMRARYAEKGHAPLWLSSHLLNQAAKGYLLTEN</sequence>
<dbReference type="PROSITE" id="PS51257">
    <property type="entry name" value="PROKAR_LIPOPROTEIN"/>
    <property type="match status" value="1"/>
</dbReference>
<evidence type="ECO:0000256" key="1">
    <source>
        <dbReference type="ARBA" id="ARBA00007074"/>
    </source>
</evidence>
<evidence type="ECO:0000256" key="2">
    <source>
        <dbReference type="ARBA" id="ARBA00022670"/>
    </source>
</evidence>
<feature type="domain" description="NlpC/P60" evidence="6">
    <location>
        <begin position="66"/>
        <end position="172"/>
    </location>
</feature>
<keyword evidence="4" id="KW-0788">Thiol protease</keyword>
<dbReference type="GO" id="GO:0006508">
    <property type="term" value="P:proteolysis"/>
    <property type="evidence" value="ECO:0007669"/>
    <property type="project" value="UniProtKB-KW"/>
</dbReference>
<dbReference type="GO" id="GO:0008234">
    <property type="term" value="F:cysteine-type peptidase activity"/>
    <property type="evidence" value="ECO:0007669"/>
    <property type="project" value="UniProtKB-KW"/>
</dbReference>
<gene>
    <name evidence="7" type="ORF">EXM22_07215</name>
</gene>
<dbReference type="Pfam" id="PF00877">
    <property type="entry name" value="NLPC_P60"/>
    <property type="match status" value="1"/>
</dbReference>
<dbReference type="InterPro" id="IPR038765">
    <property type="entry name" value="Papain-like_cys_pep_sf"/>
</dbReference>
<keyword evidence="8" id="KW-1185">Reference proteome</keyword>
<dbReference type="Proteomes" id="UP000324209">
    <property type="component" value="Chromosome"/>
</dbReference>
<reference evidence="7 8" key="1">
    <citation type="submission" date="2019-02" db="EMBL/GenBank/DDBJ databases">
        <title>Complete Genome Sequence and Methylome Analysis of free living Spirochaetas.</title>
        <authorList>
            <person name="Fomenkov A."/>
            <person name="Dubinina G."/>
            <person name="Leshcheva N."/>
            <person name="Mikheeva N."/>
            <person name="Grabovich M."/>
            <person name="Vincze T."/>
            <person name="Roberts R.J."/>
        </authorList>
    </citation>
    <scope>NUCLEOTIDE SEQUENCE [LARGE SCALE GENOMIC DNA]</scope>
    <source>
        <strain evidence="7 8">K2</strain>
    </source>
</reference>
<keyword evidence="5" id="KW-0732">Signal</keyword>
<feature type="chain" id="PRO_5022659139" evidence="5">
    <location>
        <begin position="23"/>
        <end position="217"/>
    </location>
</feature>
<evidence type="ECO:0000313" key="8">
    <source>
        <dbReference type="Proteomes" id="UP000324209"/>
    </source>
</evidence>
<organism evidence="7 8">
    <name type="scientific">Oceanispirochaeta crateris</name>
    <dbReference type="NCBI Taxonomy" id="2518645"/>
    <lineage>
        <taxon>Bacteria</taxon>
        <taxon>Pseudomonadati</taxon>
        <taxon>Spirochaetota</taxon>
        <taxon>Spirochaetia</taxon>
        <taxon>Spirochaetales</taxon>
        <taxon>Spirochaetaceae</taxon>
        <taxon>Oceanispirochaeta</taxon>
    </lineage>
</organism>
<keyword evidence="3" id="KW-0378">Hydrolase</keyword>
<keyword evidence="2" id="KW-0645">Protease</keyword>
<dbReference type="Gene3D" id="3.90.1720.10">
    <property type="entry name" value="endopeptidase domain like (from Nostoc punctiforme)"/>
    <property type="match status" value="1"/>
</dbReference>
<evidence type="ECO:0000256" key="4">
    <source>
        <dbReference type="ARBA" id="ARBA00022807"/>
    </source>
</evidence>
<proteinExistence type="inferred from homology"/>
<evidence type="ECO:0000313" key="7">
    <source>
        <dbReference type="EMBL" id="QEN07787.1"/>
    </source>
</evidence>
<dbReference type="EMBL" id="CP036150">
    <property type="protein sequence ID" value="QEN07787.1"/>
    <property type="molecule type" value="Genomic_DNA"/>
</dbReference>
<evidence type="ECO:0000256" key="3">
    <source>
        <dbReference type="ARBA" id="ARBA00022801"/>
    </source>
</evidence>
<comment type="similarity">
    <text evidence="1">Belongs to the peptidase C40 family.</text>
</comment>
<dbReference type="SUPFAM" id="SSF54001">
    <property type="entry name" value="Cysteine proteinases"/>
    <property type="match status" value="1"/>
</dbReference>
<dbReference type="InterPro" id="IPR000064">
    <property type="entry name" value="NLP_P60_dom"/>
</dbReference>
<dbReference type="RefSeq" id="WP_149485867.1">
    <property type="nucleotide sequence ID" value="NZ_CP036150.1"/>
</dbReference>
<evidence type="ECO:0000256" key="5">
    <source>
        <dbReference type="SAM" id="SignalP"/>
    </source>
</evidence>
<feature type="signal peptide" evidence="5">
    <location>
        <begin position="1"/>
        <end position="22"/>
    </location>
</feature>
<dbReference type="OrthoDB" id="370934at2"/>
<accession>A0A5C1QJX6</accession>
<dbReference type="AlphaFoldDB" id="A0A5C1QJX6"/>
<name>A0A5C1QJX6_9SPIO</name>
<dbReference type="KEGG" id="ock:EXM22_07215"/>
<evidence type="ECO:0000259" key="6">
    <source>
        <dbReference type="Pfam" id="PF00877"/>
    </source>
</evidence>